<accession>A0A0A0KZC2</accession>
<keyword evidence="1" id="KW-0539">Nucleus</keyword>
<dbReference type="Pfam" id="PF03870">
    <property type="entry name" value="RNA_pol_Rpb8"/>
    <property type="match status" value="1"/>
</dbReference>
<evidence type="ECO:0000313" key="2">
    <source>
        <dbReference type="EMBL" id="KGN53231.1"/>
    </source>
</evidence>
<proteinExistence type="inferred from homology"/>
<sequence length="146" mass="16534">MAGLLFNDIFKVKCVNPDGKKYDKVSRIEARSEKLSMHMLLDVNTEIYPIDEGEKLLMVLSPTLNYDGSPVTSYKDQEGKKSLADKFEYIMHGKTYKLSDEGSGSDLKVEVYASFGGLQMLLKGDPIHCAKFRVDQNMFLLLRKLT</sequence>
<dbReference type="KEGG" id="csv:101207932"/>
<dbReference type="OMA" id="YRMVIST"/>
<dbReference type="PIRSF" id="PIRSF000779">
    <property type="entry name" value="RNA_pol_Rpb8"/>
    <property type="match status" value="1"/>
</dbReference>
<gene>
    <name evidence="2" type="ORF">Csa_4G031020</name>
</gene>
<dbReference type="OrthoDB" id="20018at2759"/>
<dbReference type="GO" id="GO:0005736">
    <property type="term" value="C:RNA polymerase I complex"/>
    <property type="evidence" value="ECO:0000318"/>
    <property type="project" value="GO_Central"/>
</dbReference>
<dbReference type="AlphaFoldDB" id="A0A0A0KZC2"/>
<dbReference type="PANTHER" id="PTHR10917:SF1">
    <property type="entry name" value="DNA-DIRECTED RNA POLYMERASE I, II"/>
    <property type="match status" value="1"/>
</dbReference>
<dbReference type="GO" id="GO:0006351">
    <property type="term" value="P:DNA-templated transcription"/>
    <property type="evidence" value="ECO:0007669"/>
    <property type="project" value="UniProtKB-UniRule"/>
</dbReference>
<dbReference type="GO" id="GO:0003899">
    <property type="term" value="F:DNA-directed RNA polymerase activity"/>
    <property type="evidence" value="ECO:0007669"/>
    <property type="project" value="UniProtKB-UniRule"/>
</dbReference>
<dbReference type="Gramene" id="KGN53231">
    <property type="protein sequence ID" value="KGN53231"/>
    <property type="gene ID" value="Csa_4G031020"/>
</dbReference>
<dbReference type="InterPro" id="IPR012340">
    <property type="entry name" value="NA-bd_OB-fold"/>
</dbReference>
<dbReference type="GO" id="GO:0005665">
    <property type="term" value="C:RNA polymerase II, core complex"/>
    <property type="evidence" value="ECO:0000318"/>
    <property type="project" value="GO_Central"/>
</dbReference>
<name>A0A0A0KZC2_CUCSA</name>
<reference evidence="2 3" key="2">
    <citation type="journal article" date="2009" name="PLoS ONE">
        <title>An integrated genetic and cytogenetic map of the cucumber genome.</title>
        <authorList>
            <person name="Ren Y."/>
            <person name="Zhang Z."/>
            <person name="Liu J."/>
            <person name="Staub J.E."/>
            <person name="Han Y."/>
            <person name="Cheng Z."/>
            <person name="Li X."/>
            <person name="Lu J."/>
            <person name="Miao H."/>
            <person name="Kang H."/>
            <person name="Xie B."/>
            <person name="Gu X."/>
            <person name="Wang X."/>
            <person name="Du Y."/>
            <person name="Jin W."/>
            <person name="Huang S."/>
        </authorList>
    </citation>
    <scope>NUCLEOTIDE SEQUENCE [LARGE SCALE GENOMIC DNA]</scope>
    <source>
        <strain evidence="3">cv. 9930</strain>
    </source>
</reference>
<evidence type="ECO:0000256" key="1">
    <source>
        <dbReference type="PIRNR" id="PIRNR000779"/>
    </source>
</evidence>
<protein>
    <submittedName>
        <fullName evidence="2">Uncharacterized protein</fullName>
    </submittedName>
</protein>
<dbReference type="SMART" id="SM00658">
    <property type="entry name" value="RPOL8c"/>
    <property type="match status" value="1"/>
</dbReference>
<reference evidence="2 3" key="3">
    <citation type="journal article" date="2010" name="BMC Genomics">
        <title>Transcriptome sequencing and comparative analysis of cucumber flowers with different sex types.</title>
        <authorList>
            <person name="Guo S."/>
            <person name="Zheng Y."/>
            <person name="Joung J.G."/>
            <person name="Liu S."/>
            <person name="Zhang Z."/>
            <person name="Crasta O.R."/>
            <person name="Sobral B.W."/>
            <person name="Xu Y."/>
            <person name="Huang S."/>
            <person name="Fei Z."/>
        </authorList>
    </citation>
    <scope>NUCLEOTIDE SEQUENCE [LARGE SCALE GENOMIC DNA]</scope>
    <source>
        <strain evidence="3">cv. 9930</strain>
    </source>
</reference>
<dbReference type="EMBL" id="CM002925">
    <property type="protein sequence ID" value="KGN53231.1"/>
    <property type="molecule type" value="Genomic_DNA"/>
</dbReference>
<dbReference type="Gene3D" id="2.40.50.140">
    <property type="entry name" value="Nucleic acid-binding proteins"/>
    <property type="match status" value="1"/>
</dbReference>
<dbReference type="eggNOG" id="KOG3400">
    <property type="taxonomic scope" value="Eukaryota"/>
</dbReference>
<dbReference type="STRING" id="3659.A0A0A0KZC2"/>
<keyword evidence="3" id="KW-1185">Reference proteome</keyword>
<organism evidence="2 3">
    <name type="scientific">Cucumis sativus</name>
    <name type="common">Cucumber</name>
    <dbReference type="NCBI Taxonomy" id="3659"/>
    <lineage>
        <taxon>Eukaryota</taxon>
        <taxon>Viridiplantae</taxon>
        <taxon>Streptophyta</taxon>
        <taxon>Embryophyta</taxon>
        <taxon>Tracheophyta</taxon>
        <taxon>Spermatophyta</taxon>
        <taxon>Magnoliopsida</taxon>
        <taxon>eudicotyledons</taxon>
        <taxon>Gunneridae</taxon>
        <taxon>Pentapetalae</taxon>
        <taxon>rosids</taxon>
        <taxon>fabids</taxon>
        <taxon>Cucurbitales</taxon>
        <taxon>Cucurbitaceae</taxon>
        <taxon>Benincaseae</taxon>
        <taxon>Cucumis</taxon>
    </lineage>
</organism>
<reference evidence="2 3" key="1">
    <citation type="journal article" date="2009" name="Nat. Genet.">
        <title>The genome of the cucumber, Cucumis sativus L.</title>
        <authorList>
            <person name="Huang S."/>
            <person name="Li R."/>
            <person name="Zhang Z."/>
            <person name="Li L."/>
            <person name="Gu X."/>
            <person name="Fan W."/>
            <person name="Lucas W.J."/>
            <person name="Wang X."/>
            <person name="Xie B."/>
            <person name="Ni P."/>
            <person name="Ren Y."/>
            <person name="Zhu H."/>
            <person name="Li J."/>
            <person name="Lin K."/>
            <person name="Jin W."/>
            <person name="Fei Z."/>
            <person name="Li G."/>
            <person name="Staub J."/>
            <person name="Kilian A."/>
            <person name="van der Vossen E.A."/>
            <person name="Wu Y."/>
            <person name="Guo J."/>
            <person name="He J."/>
            <person name="Jia Z."/>
            <person name="Ren Y."/>
            <person name="Tian G."/>
            <person name="Lu Y."/>
            <person name="Ruan J."/>
            <person name="Qian W."/>
            <person name="Wang M."/>
            <person name="Huang Q."/>
            <person name="Li B."/>
            <person name="Xuan Z."/>
            <person name="Cao J."/>
            <person name="Asan"/>
            <person name="Wu Z."/>
            <person name="Zhang J."/>
            <person name="Cai Q."/>
            <person name="Bai Y."/>
            <person name="Zhao B."/>
            <person name="Han Y."/>
            <person name="Li Y."/>
            <person name="Li X."/>
            <person name="Wang S."/>
            <person name="Shi Q."/>
            <person name="Liu S."/>
            <person name="Cho W.K."/>
            <person name="Kim J.Y."/>
            <person name="Xu Y."/>
            <person name="Heller-Uszynska K."/>
            <person name="Miao H."/>
            <person name="Cheng Z."/>
            <person name="Zhang S."/>
            <person name="Wu J."/>
            <person name="Yang Y."/>
            <person name="Kang H."/>
            <person name="Li M."/>
            <person name="Liang H."/>
            <person name="Ren X."/>
            <person name="Shi Z."/>
            <person name="Wen M."/>
            <person name="Jian M."/>
            <person name="Yang H."/>
            <person name="Zhang G."/>
            <person name="Yang Z."/>
            <person name="Chen R."/>
            <person name="Liu S."/>
            <person name="Li J."/>
            <person name="Ma L."/>
            <person name="Liu H."/>
            <person name="Zhou Y."/>
            <person name="Zhao J."/>
            <person name="Fang X."/>
            <person name="Li G."/>
            <person name="Fang L."/>
            <person name="Li Y."/>
            <person name="Liu D."/>
            <person name="Zheng H."/>
            <person name="Zhang Y."/>
            <person name="Qin N."/>
            <person name="Li Z."/>
            <person name="Yang G."/>
            <person name="Yang S."/>
            <person name="Bolund L."/>
            <person name="Kristiansen K."/>
            <person name="Zheng H."/>
            <person name="Li S."/>
            <person name="Zhang X."/>
            <person name="Yang H."/>
            <person name="Wang J."/>
            <person name="Sun R."/>
            <person name="Zhang B."/>
            <person name="Jiang S."/>
            <person name="Wang J."/>
            <person name="Du Y."/>
            <person name="Li S."/>
        </authorList>
    </citation>
    <scope>NUCLEOTIDE SEQUENCE [LARGE SCALE GENOMIC DNA]</scope>
    <source>
        <strain evidence="3">cv. 9930</strain>
    </source>
</reference>
<evidence type="ECO:0000313" key="3">
    <source>
        <dbReference type="Proteomes" id="UP000029981"/>
    </source>
</evidence>
<dbReference type="InterPro" id="IPR005570">
    <property type="entry name" value="RPABC3"/>
</dbReference>
<reference evidence="2 3" key="4">
    <citation type="journal article" date="2011" name="BMC Genomics">
        <title>RNA-Seq improves annotation of protein-coding genes in the cucumber genome.</title>
        <authorList>
            <person name="Li Z."/>
            <person name="Zhang Z."/>
            <person name="Yan P."/>
            <person name="Huang S."/>
            <person name="Fei Z."/>
            <person name="Lin K."/>
        </authorList>
    </citation>
    <scope>NUCLEOTIDE SEQUENCE [LARGE SCALE GENOMIC DNA]</scope>
    <source>
        <strain evidence="3">cv. 9930</strain>
    </source>
</reference>
<comment type="similarity">
    <text evidence="1">Belongs to the eukaryotic RPB8 RNA polymerase subunit family.</text>
</comment>
<dbReference type="Proteomes" id="UP000029981">
    <property type="component" value="Chromosome 4"/>
</dbReference>
<dbReference type="GO" id="GO:0005666">
    <property type="term" value="C:RNA polymerase III complex"/>
    <property type="evidence" value="ECO:0000318"/>
    <property type="project" value="GO_Central"/>
</dbReference>
<dbReference type="PANTHER" id="PTHR10917">
    <property type="entry name" value="DNA-DIRECTED RNA POLYMERASES I, II, AND III SUBUNIT RPABC3"/>
    <property type="match status" value="1"/>
</dbReference>
<dbReference type="SUPFAM" id="SSF50249">
    <property type="entry name" value="Nucleic acid-binding proteins"/>
    <property type="match status" value="1"/>
</dbReference>